<dbReference type="EMBL" id="JABFAB010000005">
    <property type="protein sequence ID" value="MBA0648993.1"/>
    <property type="molecule type" value="Genomic_DNA"/>
</dbReference>
<gene>
    <name evidence="1" type="ORF">Goklo_016611</name>
</gene>
<proteinExistence type="predicted"/>
<name>A0A7J8UF27_9ROSI</name>
<accession>A0A7J8UF27</accession>
<dbReference type="AlphaFoldDB" id="A0A7J8UF27"/>
<organism evidence="1 2">
    <name type="scientific">Gossypium klotzschianum</name>
    <dbReference type="NCBI Taxonomy" id="34286"/>
    <lineage>
        <taxon>Eukaryota</taxon>
        <taxon>Viridiplantae</taxon>
        <taxon>Streptophyta</taxon>
        <taxon>Embryophyta</taxon>
        <taxon>Tracheophyta</taxon>
        <taxon>Spermatophyta</taxon>
        <taxon>Magnoliopsida</taxon>
        <taxon>eudicotyledons</taxon>
        <taxon>Gunneridae</taxon>
        <taxon>Pentapetalae</taxon>
        <taxon>rosids</taxon>
        <taxon>malvids</taxon>
        <taxon>Malvales</taxon>
        <taxon>Malvaceae</taxon>
        <taxon>Malvoideae</taxon>
        <taxon>Gossypium</taxon>
    </lineage>
</organism>
<dbReference type="OrthoDB" id="1396996at2759"/>
<dbReference type="Proteomes" id="UP000593573">
    <property type="component" value="Unassembled WGS sequence"/>
</dbReference>
<reference evidence="1 2" key="1">
    <citation type="journal article" date="2019" name="Genome Biol. Evol.">
        <title>Insights into the evolution of the New World diploid cottons (Gossypium, subgenus Houzingenia) based on genome sequencing.</title>
        <authorList>
            <person name="Grover C.E."/>
            <person name="Arick M.A. 2nd"/>
            <person name="Thrash A."/>
            <person name="Conover J.L."/>
            <person name="Sanders W.S."/>
            <person name="Peterson D.G."/>
            <person name="Frelichowski J.E."/>
            <person name="Scheffler J.A."/>
            <person name="Scheffler B.E."/>
            <person name="Wendel J.F."/>
        </authorList>
    </citation>
    <scope>NUCLEOTIDE SEQUENCE [LARGE SCALE GENOMIC DNA]</scope>
    <source>
        <strain evidence="1">57</strain>
        <tissue evidence="1">Leaf</tissue>
    </source>
</reference>
<protein>
    <submittedName>
        <fullName evidence="1">Uncharacterized protein</fullName>
    </submittedName>
</protein>
<comment type="caution">
    <text evidence="1">The sequence shown here is derived from an EMBL/GenBank/DDBJ whole genome shotgun (WGS) entry which is preliminary data.</text>
</comment>
<sequence length="61" mass="7508">MTTSEYDWWWGKRVNDNVSMSSQENTQPIEEHLQVIPFKLEILEVEKMRKERTRLKKTWII</sequence>
<evidence type="ECO:0000313" key="2">
    <source>
        <dbReference type="Proteomes" id="UP000593573"/>
    </source>
</evidence>
<keyword evidence="2" id="KW-1185">Reference proteome</keyword>
<evidence type="ECO:0000313" key="1">
    <source>
        <dbReference type="EMBL" id="MBA0648993.1"/>
    </source>
</evidence>